<evidence type="ECO:0000256" key="1">
    <source>
        <dbReference type="ARBA" id="ARBA00022723"/>
    </source>
</evidence>
<evidence type="ECO:0000259" key="6">
    <source>
        <dbReference type="PROSITE" id="PS50199"/>
    </source>
</evidence>
<dbReference type="PANTHER" id="PTHR46622">
    <property type="entry name" value="DNA-DEPENDENT METALLOPROTEASE WSS1"/>
    <property type="match status" value="1"/>
</dbReference>
<dbReference type="OrthoDB" id="447842at2759"/>
<evidence type="ECO:0000259" key="7">
    <source>
        <dbReference type="PROSITE" id="PS51397"/>
    </source>
</evidence>
<evidence type="ECO:0000256" key="5">
    <source>
        <dbReference type="SAM" id="MobiDB-lite"/>
    </source>
</evidence>
<dbReference type="InterPro" id="IPR013536">
    <property type="entry name" value="WLM_dom"/>
</dbReference>
<gene>
    <name evidence="8" type="ORF">MVEN_02097100</name>
</gene>
<feature type="compositionally biased region" description="Acidic residues" evidence="5">
    <location>
        <begin position="249"/>
        <end position="278"/>
    </location>
</feature>
<dbReference type="InterPro" id="IPR053000">
    <property type="entry name" value="WSS1-like_metalloprotease"/>
</dbReference>
<keyword evidence="9" id="KW-1185">Reference proteome</keyword>
<evidence type="ECO:0000256" key="2">
    <source>
        <dbReference type="ARBA" id="ARBA00022771"/>
    </source>
</evidence>
<feature type="region of interest" description="Disordered" evidence="5">
    <location>
        <begin position="126"/>
        <end position="146"/>
    </location>
</feature>
<dbReference type="PROSITE" id="PS01358">
    <property type="entry name" value="ZF_RANBP2_1"/>
    <property type="match status" value="1"/>
</dbReference>
<dbReference type="Gene3D" id="2.30.30.380">
    <property type="entry name" value="Zn-finger domain of Sec23/24"/>
    <property type="match status" value="1"/>
</dbReference>
<dbReference type="GO" id="GO:0008237">
    <property type="term" value="F:metallopeptidase activity"/>
    <property type="evidence" value="ECO:0007669"/>
    <property type="project" value="TreeGrafter"/>
</dbReference>
<feature type="domain" description="RanBP2-type" evidence="6">
    <location>
        <begin position="409"/>
        <end position="438"/>
    </location>
</feature>
<feature type="domain" description="WLM" evidence="7">
    <location>
        <begin position="1"/>
        <end position="193"/>
    </location>
</feature>
<reference evidence="8" key="1">
    <citation type="submission" date="2020-05" db="EMBL/GenBank/DDBJ databases">
        <title>Mycena genomes resolve the evolution of fungal bioluminescence.</title>
        <authorList>
            <person name="Tsai I.J."/>
        </authorList>
    </citation>
    <scope>NUCLEOTIDE SEQUENCE</scope>
    <source>
        <strain evidence="8">CCC161011</strain>
    </source>
</reference>
<sequence>MRLGIRNGPDASELLNQQHMNHGPAFQALWKRFRAEVRALQDKGYYGDGLWSSGNRLIDSAEVTGKGIEVEDDFPEFLVREAVHTYSFGLAFTWRSVVVHRNDPAPPPSDVSDVLASHGAKLLRRTRRAARRPRNARPGGRVKAQSAFPGEGSLLAEAAVDPKGKGVGFRKQAASHSKRAREERALAVEKRIKALQAAERRTNVLQAGARKASASNVSQGELECEEENERVNALRQASTSKSSQRETITELESEEDGDAELEEDELDEDDEGEPVGETDAERRKALIHSGDFEDLLALNAKGWKDFGNDFNFSRHNAKEPSEPIELSSDDEGDDIPVASGSTFVMPSRKKSPHSRKDDSHKAQNNAGFGLGNMVQSEISLRKKESLGMAPVKAGSRVLGDGIPARKTQEEPQWACHMCTLLNKESFLACEACTTPRKQTY</sequence>
<dbReference type="SMART" id="SM00547">
    <property type="entry name" value="ZnF_RBZ"/>
    <property type="match status" value="1"/>
</dbReference>
<dbReference type="EMBL" id="JACAZI010000022">
    <property type="protein sequence ID" value="KAF7336626.1"/>
    <property type="molecule type" value="Genomic_DNA"/>
</dbReference>
<dbReference type="PROSITE" id="PS50199">
    <property type="entry name" value="ZF_RANBP2_2"/>
    <property type="match status" value="1"/>
</dbReference>
<keyword evidence="2 4" id="KW-0863">Zinc-finger</keyword>
<evidence type="ECO:0000256" key="4">
    <source>
        <dbReference type="PROSITE-ProRule" id="PRU00322"/>
    </source>
</evidence>
<comment type="caution">
    <text evidence="8">The sequence shown here is derived from an EMBL/GenBank/DDBJ whole genome shotgun (WGS) entry which is preliminary data.</text>
</comment>
<dbReference type="PROSITE" id="PS51397">
    <property type="entry name" value="WLM"/>
    <property type="match status" value="1"/>
</dbReference>
<accession>A0A8H7CHL2</accession>
<evidence type="ECO:0000313" key="9">
    <source>
        <dbReference type="Proteomes" id="UP000620124"/>
    </source>
</evidence>
<feature type="region of interest" description="Disordered" evidence="5">
    <location>
        <begin position="205"/>
        <end position="278"/>
    </location>
</feature>
<dbReference type="SUPFAM" id="SSF90209">
    <property type="entry name" value="Ran binding protein zinc finger-like"/>
    <property type="match status" value="1"/>
</dbReference>
<feature type="region of interest" description="Disordered" evidence="5">
    <location>
        <begin position="314"/>
        <end position="368"/>
    </location>
</feature>
<evidence type="ECO:0008006" key="10">
    <source>
        <dbReference type="Google" id="ProtNLM"/>
    </source>
</evidence>
<keyword evidence="1" id="KW-0479">Metal-binding</keyword>
<evidence type="ECO:0000313" key="8">
    <source>
        <dbReference type="EMBL" id="KAF7336626.1"/>
    </source>
</evidence>
<keyword evidence="3" id="KW-0862">Zinc</keyword>
<dbReference type="GO" id="GO:0008270">
    <property type="term" value="F:zinc ion binding"/>
    <property type="evidence" value="ECO:0007669"/>
    <property type="project" value="UniProtKB-KW"/>
</dbReference>
<dbReference type="AlphaFoldDB" id="A0A8H7CHL2"/>
<dbReference type="PANTHER" id="PTHR46622:SF1">
    <property type="entry name" value="DNA-DEPENDENT METALLOPROTEASE WSS1"/>
    <property type="match status" value="1"/>
</dbReference>
<name>A0A8H7CHL2_9AGAR</name>
<proteinExistence type="predicted"/>
<evidence type="ECO:0000256" key="3">
    <source>
        <dbReference type="ARBA" id="ARBA00022833"/>
    </source>
</evidence>
<feature type="compositionally biased region" description="Basic residues" evidence="5">
    <location>
        <begin position="126"/>
        <end position="135"/>
    </location>
</feature>
<dbReference type="Proteomes" id="UP000620124">
    <property type="component" value="Unassembled WGS sequence"/>
</dbReference>
<protein>
    <recommendedName>
        <fullName evidence="10">RanBP2-type domain-containing protein</fullName>
    </recommendedName>
</protein>
<dbReference type="GO" id="GO:0006281">
    <property type="term" value="P:DNA repair"/>
    <property type="evidence" value="ECO:0007669"/>
    <property type="project" value="TreeGrafter"/>
</dbReference>
<dbReference type="InterPro" id="IPR036443">
    <property type="entry name" value="Znf_RanBP2_sf"/>
</dbReference>
<organism evidence="8 9">
    <name type="scientific">Mycena venus</name>
    <dbReference type="NCBI Taxonomy" id="2733690"/>
    <lineage>
        <taxon>Eukaryota</taxon>
        <taxon>Fungi</taxon>
        <taxon>Dikarya</taxon>
        <taxon>Basidiomycota</taxon>
        <taxon>Agaricomycotina</taxon>
        <taxon>Agaricomycetes</taxon>
        <taxon>Agaricomycetidae</taxon>
        <taxon>Agaricales</taxon>
        <taxon>Marasmiineae</taxon>
        <taxon>Mycenaceae</taxon>
        <taxon>Mycena</taxon>
    </lineage>
</organism>
<dbReference type="GO" id="GO:0005634">
    <property type="term" value="C:nucleus"/>
    <property type="evidence" value="ECO:0007669"/>
    <property type="project" value="TreeGrafter"/>
</dbReference>
<dbReference type="InterPro" id="IPR001876">
    <property type="entry name" value="Znf_RanBP2"/>
</dbReference>